<evidence type="ECO:0000256" key="1">
    <source>
        <dbReference type="SAM" id="MobiDB-lite"/>
    </source>
</evidence>
<feature type="compositionally biased region" description="Basic and acidic residues" evidence="1">
    <location>
        <begin position="334"/>
        <end position="343"/>
    </location>
</feature>
<feature type="compositionally biased region" description="Basic and acidic residues" evidence="1">
    <location>
        <begin position="362"/>
        <end position="379"/>
    </location>
</feature>
<evidence type="ECO:0000313" key="3">
    <source>
        <dbReference type="Proteomes" id="UP000814176"/>
    </source>
</evidence>
<feature type="compositionally biased region" description="Basic residues" evidence="1">
    <location>
        <begin position="439"/>
        <end position="448"/>
    </location>
</feature>
<reference evidence="2 3" key="1">
    <citation type="journal article" date="2021" name="Environ. Microbiol.">
        <title>Gene family expansions and transcriptome signatures uncover fungal adaptations to wood decay.</title>
        <authorList>
            <person name="Hage H."/>
            <person name="Miyauchi S."/>
            <person name="Viragh M."/>
            <person name="Drula E."/>
            <person name="Min B."/>
            <person name="Chaduli D."/>
            <person name="Navarro D."/>
            <person name="Favel A."/>
            <person name="Norest M."/>
            <person name="Lesage-Meessen L."/>
            <person name="Balint B."/>
            <person name="Merenyi Z."/>
            <person name="de Eugenio L."/>
            <person name="Morin E."/>
            <person name="Martinez A.T."/>
            <person name="Baldrian P."/>
            <person name="Stursova M."/>
            <person name="Martinez M.J."/>
            <person name="Novotny C."/>
            <person name="Magnuson J.K."/>
            <person name="Spatafora J.W."/>
            <person name="Maurice S."/>
            <person name="Pangilinan J."/>
            <person name="Andreopoulos W."/>
            <person name="LaButti K."/>
            <person name="Hundley H."/>
            <person name="Na H."/>
            <person name="Kuo A."/>
            <person name="Barry K."/>
            <person name="Lipzen A."/>
            <person name="Henrissat B."/>
            <person name="Riley R."/>
            <person name="Ahrendt S."/>
            <person name="Nagy L.G."/>
            <person name="Grigoriev I.V."/>
            <person name="Martin F."/>
            <person name="Rosso M.N."/>
        </authorList>
    </citation>
    <scope>NUCLEOTIDE SEQUENCE [LARGE SCALE GENOMIC DNA]</scope>
    <source>
        <strain evidence="2 3">CIRM-BRFM 1785</strain>
    </source>
</reference>
<keyword evidence="3" id="KW-1185">Reference proteome</keyword>
<feature type="region of interest" description="Disordered" evidence="1">
    <location>
        <begin position="1"/>
        <end position="21"/>
    </location>
</feature>
<sequence length="555" mass="59423">MPTARVRCDQDARNAQESRVATKDWSRASSYRCVSWSYPPRRPQRPSRIPIFTPLLAGSGVYARPPHYHDLLYRARRRKTPDNVEDDVELSSRLTGVNSVEDTVLCYEHDVGIVASLTDVAAPDERPLFCGTLSEGDIATVQRQWHDQVEQLLGGISKRLSTSFEEIVAAAGGPDSKLWDLSLLDSPELSESELSTESDPPPSTPRASPSSLSRSAKDGSIDVLQPHPTPLSATAAAFIPAAPSPPSSVSKSPSPTHEFAFPSLSADNPAASPAARKRSLLLKDGEGFYHSAEAGNESPRSSTPRRARPSADLLPAFLADGSSTIRSRVRNASRTREMVDRLRSGRWNGKKGDKASAPSLEHTPEGKATKERSTERATSSERSSPSSGMTADADGWISGPSSKTSDDGWIDGVVSPPVPSSTPVPTPAPAAAKREPRPRTQKHAHKRSSSSASSLSTAASAPPATPVLASHPVPVPIPNQAGFFPMQHPAPAAFPYALPPRTPGMSDAQYLMHIQKLQHDHWANYMRYGGAGAFMPGPYAAYPPAPVLPAVYGAK</sequence>
<feature type="compositionally biased region" description="Low complexity" evidence="1">
    <location>
        <begin position="449"/>
        <end position="467"/>
    </location>
</feature>
<dbReference type="GeneID" id="72008515"/>
<proteinExistence type="predicted"/>
<feature type="compositionally biased region" description="Low complexity" evidence="1">
    <location>
        <begin position="205"/>
        <end position="214"/>
    </location>
</feature>
<feature type="compositionally biased region" description="Pro residues" evidence="1">
    <location>
        <begin position="416"/>
        <end position="428"/>
    </location>
</feature>
<organism evidence="2 3">
    <name type="scientific">Rhodofomes roseus</name>
    <dbReference type="NCBI Taxonomy" id="34475"/>
    <lineage>
        <taxon>Eukaryota</taxon>
        <taxon>Fungi</taxon>
        <taxon>Dikarya</taxon>
        <taxon>Basidiomycota</taxon>
        <taxon>Agaricomycotina</taxon>
        <taxon>Agaricomycetes</taxon>
        <taxon>Polyporales</taxon>
        <taxon>Rhodofomes</taxon>
    </lineage>
</organism>
<evidence type="ECO:0000313" key="2">
    <source>
        <dbReference type="EMBL" id="KAH9833528.1"/>
    </source>
</evidence>
<feature type="region of interest" description="Disordered" evidence="1">
    <location>
        <begin position="189"/>
        <end position="228"/>
    </location>
</feature>
<name>A0ABQ8K8A2_9APHY</name>
<feature type="compositionally biased region" description="Low complexity" evidence="1">
    <location>
        <begin position="242"/>
        <end position="255"/>
    </location>
</feature>
<feature type="region of interest" description="Disordered" evidence="1">
    <location>
        <begin position="289"/>
        <end position="467"/>
    </location>
</feature>
<accession>A0ABQ8K8A2</accession>
<feature type="region of interest" description="Disordered" evidence="1">
    <location>
        <begin position="242"/>
        <end position="272"/>
    </location>
</feature>
<dbReference type="RefSeq" id="XP_047776268.1">
    <property type="nucleotide sequence ID" value="XM_047927783.1"/>
</dbReference>
<comment type="caution">
    <text evidence="2">The sequence shown here is derived from an EMBL/GenBank/DDBJ whole genome shotgun (WGS) entry which is preliminary data.</text>
</comment>
<gene>
    <name evidence="2" type="ORF">C8Q71DRAFT_860322</name>
</gene>
<dbReference type="Proteomes" id="UP000814176">
    <property type="component" value="Unassembled WGS sequence"/>
</dbReference>
<protein>
    <submittedName>
        <fullName evidence="2">Uncharacterized protein</fullName>
    </submittedName>
</protein>
<dbReference type="EMBL" id="JADCUA010000018">
    <property type="protein sequence ID" value="KAH9833528.1"/>
    <property type="molecule type" value="Genomic_DNA"/>
</dbReference>